<accession>A0AAJ0NHN7</accession>
<dbReference type="EMBL" id="LAIU01000006">
    <property type="protein sequence ID" value="KKB24941.1"/>
    <property type="molecule type" value="Genomic_DNA"/>
</dbReference>
<dbReference type="AlphaFoldDB" id="A0AAJ0NHN7"/>
<name>A0AAJ0NHN7_STACA</name>
<evidence type="ECO:0000313" key="1">
    <source>
        <dbReference type="EMBL" id="KKB24368.1"/>
    </source>
</evidence>
<protein>
    <submittedName>
        <fullName evidence="2">6-phospho 3-hexuloisomerase</fullName>
    </submittedName>
</protein>
<reference evidence="2 3" key="1">
    <citation type="submission" date="2015-03" db="EMBL/GenBank/DDBJ databases">
        <title>Draft Genome Sequence of S. carnosus subsp. utilis LTH 7013, Isolated from South Tirolean Ham.</title>
        <authorList>
            <person name="Mueller A."/>
            <person name="Huptas C."/>
            <person name="Wenning M."/>
            <person name="Weiss A."/>
            <person name="Schmidt H."/>
        </authorList>
    </citation>
    <scope>NUCLEOTIDE SEQUENCE [LARGE SCALE GENOMIC DNA]</scope>
    <source>
        <strain evidence="2 3">LTH7013</strain>
    </source>
</reference>
<sequence>ELPAGTKYDAEGSEQPLGSLFEQSAQIFLDAVVLDLMEIFNIDETAMQQNHANLE</sequence>
<dbReference type="Gene3D" id="3.40.50.10490">
    <property type="entry name" value="Glucose-6-phosphate isomerase like protein, domain 1"/>
    <property type="match status" value="1"/>
</dbReference>
<evidence type="ECO:0000313" key="2">
    <source>
        <dbReference type="EMBL" id="KKB24941.1"/>
    </source>
</evidence>
<organism evidence="2 3">
    <name type="scientific">Staphylococcus carnosus</name>
    <dbReference type="NCBI Taxonomy" id="1281"/>
    <lineage>
        <taxon>Bacteria</taxon>
        <taxon>Bacillati</taxon>
        <taxon>Bacillota</taxon>
        <taxon>Bacilli</taxon>
        <taxon>Bacillales</taxon>
        <taxon>Staphylococcaceae</taxon>
        <taxon>Staphylococcus</taxon>
    </lineage>
</organism>
<proteinExistence type="predicted"/>
<evidence type="ECO:0000313" key="3">
    <source>
        <dbReference type="Proteomes" id="UP000033530"/>
    </source>
</evidence>
<dbReference type="Proteomes" id="UP000033530">
    <property type="component" value="Unassembled WGS sequence"/>
</dbReference>
<gene>
    <name evidence="2" type="ORF">VV61_10100</name>
    <name evidence="1" type="ORF">VV61_12350</name>
</gene>
<feature type="non-terminal residue" evidence="2">
    <location>
        <position position="1"/>
    </location>
</feature>
<dbReference type="EMBL" id="LAIU01000011">
    <property type="protein sequence ID" value="KKB24368.1"/>
    <property type="molecule type" value="Genomic_DNA"/>
</dbReference>
<comment type="caution">
    <text evidence="2">The sequence shown here is derived from an EMBL/GenBank/DDBJ whole genome shotgun (WGS) entry which is preliminary data.</text>
</comment>